<reference evidence="2 3" key="1">
    <citation type="journal article" date="2016" name="Nat. Commun.">
        <title>Thousands of microbial genomes shed light on interconnected biogeochemical processes in an aquifer system.</title>
        <authorList>
            <person name="Anantharaman K."/>
            <person name="Brown C.T."/>
            <person name="Hug L.A."/>
            <person name="Sharon I."/>
            <person name="Castelle C.J."/>
            <person name="Probst A.J."/>
            <person name="Thomas B.C."/>
            <person name="Singh A."/>
            <person name="Wilkins M.J."/>
            <person name="Karaoz U."/>
            <person name="Brodie E.L."/>
            <person name="Williams K.H."/>
            <person name="Hubbard S.S."/>
            <person name="Banfield J.F."/>
        </authorList>
    </citation>
    <scope>NUCLEOTIDE SEQUENCE [LARGE SCALE GENOMIC DNA]</scope>
</reference>
<sequence length="1324" mass="144052">MRRLNYGIYGLLPLLIFVSVFVTKTQIVWAQATPASFTTQGNGVSWGPILNRDGGFVAFSSFSSNFVPDDTNNLFDLFFYDRTSKIFSRVNVSSNGEQSNGSTGYGFGTPSPRVISDDGRFVAFEGILSAPTDNTGLPHDIFVRDRQTEETARISVALDGTEANWSASQPSLSADGRFVAFSSSATNLVPDDTNGSPGFSSDVFVRNLQTGTTERVSIGPNGEQGNGDSDTPSISADGRYVAFVSGSTNWHTDNARSHIYVRDRVTQTTELITVPLVVSQDRGSTGFPIISADGRYVAFMTTLPSIFTDSQPSNNFQVLVRDRLLGTTTIASVSSNGTQSSTGGTLFSMSDDGRFILFWSGDSNLTPDDTSVDRADLYVRDLITGVTARVQNAPGLSGHGGGSMSGDGRIVAFGPWDASPQHNSRTDIYVTDNPLYASTTTPSGEHITVLSPNGGEVWEIGKTYEIRWDGADFPANTGVQIGLRDSRFDPNLGSGEGSIANTTNTGSYVFTVPQSLGFLSDGQLGGDSVYRIVVYLDGGGLSGKFDESDESFSIVPTGELEDHLPTIFALNQSSATWQDGIPEDHYINDTTITFSAILDDFDEGQLQFQVELREFDQPFTGEMDGGILTSGSVEAESVATIIRAGLTPGSYHWRARAIDASNATSDWSEFGESGNVDFTIASSIVDLAPQQNIIPGVICSPAKHLVFITHGWDDNVDGWVKDMALSMQNYINAHVPNPGEWSVCTFDWSRDAARVSLKDLVFIGTPLFVPPWDAYATAGLHGTVVGGKLALNKYESIHFIGHSAGSNVIQSAAEMVRINTPATKIHLTFLDAYYPDGISLRYGLEPTRNGLPIPNRSDWWAEQYVDARGRPILAPTNVLLPHVYNFDVTERDGFQIPQNEIDIGNEIRDAENNFTGLRQIVELGKIVVRYTPYLNRVHAWPHIWYQASVLWPSDPSSDEPLAVYGHHLSLEGGKDRLPLEFPNIEPLNVCTFRKDIEVPCLTSNTRTGSSVNYLPAFNIQGNISRQSETGTVTFLDSHTAQATPGSPVWFEFSASTADTTNVLHFDYEFLTVPGSEEMMTVFVDDRVAYKIDERITDPGVHTASEISVGDLTPGEHTIGFRLDPFTDAKSAIKIGNVQLGLLTQETAIVDTSVKGLLDEALAKLKSITTGNQDIDTATDAVEGDLEKVIADTAWLDRNRLSWPSGQLVLINEVRIIKALGDIVNKLGQGQRRSSVLGATEALYRDVQSEIVQSSALLAQLSLNEAKNSRAKNALEQRILDRTITQIQNMYDRAASMEARSPAQALQLYISAWVAAELLPRTQGI</sequence>
<evidence type="ECO:0000313" key="2">
    <source>
        <dbReference type="EMBL" id="OGG53915.1"/>
    </source>
</evidence>
<dbReference type="Gene3D" id="3.40.50.1820">
    <property type="entry name" value="alpha/beta hydrolase"/>
    <property type="match status" value="1"/>
</dbReference>
<dbReference type="InterPro" id="IPR013783">
    <property type="entry name" value="Ig-like_fold"/>
</dbReference>
<dbReference type="Gene3D" id="2.60.40.10">
    <property type="entry name" value="Immunoglobulins"/>
    <property type="match status" value="1"/>
</dbReference>
<name>A0A1F6CXN1_9BACT</name>
<dbReference type="SUPFAM" id="SSF69304">
    <property type="entry name" value="Tricorn protease N-terminal domain"/>
    <property type="match status" value="1"/>
</dbReference>
<dbReference type="EMBL" id="MFKT01000007">
    <property type="protein sequence ID" value="OGG53915.1"/>
    <property type="molecule type" value="Genomic_DNA"/>
</dbReference>
<dbReference type="InterPro" id="IPR029058">
    <property type="entry name" value="AB_hydrolase_fold"/>
</dbReference>
<evidence type="ECO:0000313" key="3">
    <source>
        <dbReference type="Proteomes" id="UP000176863"/>
    </source>
</evidence>
<dbReference type="Gene3D" id="2.120.10.30">
    <property type="entry name" value="TolB, C-terminal domain"/>
    <property type="match status" value="1"/>
</dbReference>
<comment type="caution">
    <text evidence="2">The sequence shown here is derived from an EMBL/GenBank/DDBJ whole genome shotgun (WGS) entry which is preliminary data.</text>
</comment>
<organism evidence="2 3">
    <name type="scientific">Candidatus Kaiserbacteria bacterium RIFCSPHIGHO2_01_FULL_53_29</name>
    <dbReference type="NCBI Taxonomy" id="1798480"/>
    <lineage>
        <taxon>Bacteria</taxon>
        <taxon>Candidatus Kaiseribacteriota</taxon>
    </lineage>
</organism>
<proteinExistence type="predicted"/>
<feature type="region of interest" description="Disordered" evidence="1">
    <location>
        <begin position="212"/>
        <end position="234"/>
    </location>
</feature>
<dbReference type="SUPFAM" id="SSF82171">
    <property type="entry name" value="DPP6 N-terminal domain-like"/>
    <property type="match status" value="1"/>
</dbReference>
<dbReference type="Proteomes" id="UP000176863">
    <property type="component" value="Unassembled WGS sequence"/>
</dbReference>
<accession>A0A1F6CXN1</accession>
<dbReference type="STRING" id="1798480.A2851_03355"/>
<protein>
    <submittedName>
        <fullName evidence="2">Uncharacterized protein</fullName>
    </submittedName>
</protein>
<gene>
    <name evidence="2" type="ORF">A2851_03355</name>
</gene>
<dbReference type="SUPFAM" id="SSF53474">
    <property type="entry name" value="alpha/beta-Hydrolases"/>
    <property type="match status" value="1"/>
</dbReference>
<dbReference type="InterPro" id="IPR011042">
    <property type="entry name" value="6-blade_b-propeller_TolB-like"/>
</dbReference>
<evidence type="ECO:0000256" key="1">
    <source>
        <dbReference type="SAM" id="MobiDB-lite"/>
    </source>
</evidence>